<gene>
    <name evidence="2" type="ORF">HY834_07320</name>
</gene>
<feature type="domain" description="SnoaL-like" evidence="1">
    <location>
        <begin position="5"/>
        <end position="82"/>
    </location>
</feature>
<name>A0A933NW55_9HYPH</name>
<dbReference type="Gene3D" id="3.10.450.50">
    <property type="match status" value="1"/>
</dbReference>
<evidence type="ECO:0000313" key="3">
    <source>
        <dbReference type="Proteomes" id="UP000782610"/>
    </source>
</evidence>
<dbReference type="Proteomes" id="UP000782610">
    <property type="component" value="Unassembled WGS sequence"/>
</dbReference>
<dbReference type="EMBL" id="JACRAF010000021">
    <property type="protein sequence ID" value="MBI4921544.1"/>
    <property type="molecule type" value="Genomic_DNA"/>
</dbReference>
<evidence type="ECO:0000313" key="2">
    <source>
        <dbReference type="EMBL" id="MBI4921544.1"/>
    </source>
</evidence>
<dbReference type="SUPFAM" id="SSF54427">
    <property type="entry name" value="NTF2-like"/>
    <property type="match status" value="1"/>
</dbReference>
<reference evidence="2" key="1">
    <citation type="submission" date="2020-07" db="EMBL/GenBank/DDBJ databases">
        <title>Huge and variable diversity of episymbiotic CPR bacteria and DPANN archaea in groundwater ecosystems.</title>
        <authorList>
            <person name="He C.Y."/>
            <person name="Keren R."/>
            <person name="Whittaker M."/>
            <person name="Farag I.F."/>
            <person name="Doudna J."/>
            <person name="Cate J.H.D."/>
            <person name="Banfield J.F."/>
        </authorList>
    </citation>
    <scope>NUCLEOTIDE SEQUENCE</scope>
    <source>
        <strain evidence="2">NC_groundwater_1586_Pr3_B-0.1um_66_15</strain>
    </source>
</reference>
<dbReference type="AlphaFoldDB" id="A0A933NW55"/>
<evidence type="ECO:0000259" key="1">
    <source>
        <dbReference type="Pfam" id="PF12680"/>
    </source>
</evidence>
<dbReference type="InterPro" id="IPR037401">
    <property type="entry name" value="SnoaL-like"/>
</dbReference>
<sequence>MNKLIRKFIAATNAFDVETALSLFAANSVIEDVSVGTKFVGTTGVREYLETYFVGYHTVSKLMSVEMVDHHQAKAHLDFTGDFGHETGFLDVTVGPDGLIASINADLD</sequence>
<protein>
    <submittedName>
        <fullName evidence="2">Nuclear transport factor 2 family protein</fullName>
    </submittedName>
</protein>
<accession>A0A933NW55</accession>
<dbReference type="Pfam" id="PF12680">
    <property type="entry name" value="SnoaL_2"/>
    <property type="match status" value="1"/>
</dbReference>
<proteinExistence type="predicted"/>
<comment type="caution">
    <text evidence="2">The sequence shown here is derived from an EMBL/GenBank/DDBJ whole genome shotgun (WGS) entry which is preliminary data.</text>
</comment>
<organism evidence="2 3">
    <name type="scientific">Devosia nanyangense</name>
    <dbReference type="NCBI Taxonomy" id="1228055"/>
    <lineage>
        <taxon>Bacteria</taxon>
        <taxon>Pseudomonadati</taxon>
        <taxon>Pseudomonadota</taxon>
        <taxon>Alphaproteobacteria</taxon>
        <taxon>Hyphomicrobiales</taxon>
        <taxon>Devosiaceae</taxon>
        <taxon>Devosia</taxon>
    </lineage>
</organism>
<dbReference type="InterPro" id="IPR032710">
    <property type="entry name" value="NTF2-like_dom_sf"/>
</dbReference>